<gene>
    <name evidence="2" type="ORF">HNQ58_000528</name>
</gene>
<reference evidence="2 3" key="1">
    <citation type="submission" date="2020-08" db="EMBL/GenBank/DDBJ databases">
        <title>Genomic Encyclopedia of Type Strains, Phase IV (KMG-IV): sequencing the most valuable type-strain genomes for metagenomic binning, comparative biology and taxonomic classification.</title>
        <authorList>
            <person name="Goeker M."/>
        </authorList>
    </citation>
    <scope>NUCLEOTIDE SEQUENCE [LARGE SCALE GENOMIC DNA]</scope>
    <source>
        <strain evidence="2 3">DSM 25897</strain>
    </source>
</reference>
<dbReference type="EMBL" id="JACHHX010000003">
    <property type="protein sequence ID" value="MBB5014652.1"/>
    <property type="molecule type" value="Genomic_DNA"/>
</dbReference>
<dbReference type="RefSeq" id="WP_221301120.1">
    <property type="nucleotide sequence ID" value="NZ_JACHHX010000003.1"/>
</dbReference>
<proteinExistence type="predicted"/>
<evidence type="ECO:0008006" key="4">
    <source>
        <dbReference type="Google" id="ProtNLM"/>
    </source>
</evidence>
<organism evidence="2 3">
    <name type="scientific">Rehaibacterium terrae</name>
    <dbReference type="NCBI Taxonomy" id="1341696"/>
    <lineage>
        <taxon>Bacteria</taxon>
        <taxon>Pseudomonadati</taxon>
        <taxon>Pseudomonadota</taxon>
        <taxon>Gammaproteobacteria</taxon>
        <taxon>Lysobacterales</taxon>
        <taxon>Lysobacteraceae</taxon>
        <taxon>Rehaibacterium</taxon>
    </lineage>
</organism>
<evidence type="ECO:0000256" key="1">
    <source>
        <dbReference type="SAM" id="Phobius"/>
    </source>
</evidence>
<keyword evidence="1" id="KW-1133">Transmembrane helix</keyword>
<comment type="caution">
    <text evidence="2">The sequence shown here is derived from an EMBL/GenBank/DDBJ whole genome shotgun (WGS) entry which is preliminary data.</text>
</comment>
<evidence type="ECO:0000313" key="3">
    <source>
        <dbReference type="Proteomes" id="UP000519004"/>
    </source>
</evidence>
<sequence>MKMTRHFFISTDLDDLERLEQDLEQAGIVTPQIHLLTLDDTHADQHTHLHKVTSLMKQDIVHSTLIGAAVGLVAAVLVLAVAYTASWTQSPAGWLPFIFLAIIALGFFAWEGGLWGIQTPNVRFRRFEQALREGKHVFFVDLEPGQSKILEETVRRHPGVVPAGTDIGAPHWIVMWQYRLKRFFTQTFP</sequence>
<keyword evidence="1" id="KW-0472">Membrane</keyword>
<evidence type="ECO:0000313" key="2">
    <source>
        <dbReference type="EMBL" id="MBB5014652.1"/>
    </source>
</evidence>
<protein>
    <recommendedName>
        <fullName evidence="4">NAD/FAD-utilizing enzyme</fullName>
    </recommendedName>
</protein>
<keyword evidence="3" id="KW-1185">Reference proteome</keyword>
<dbReference type="Proteomes" id="UP000519004">
    <property type="component" value="Unassembled WGS sequence"/>
</dbReference>
<accession>A0A7W7V7F2</accession>
<name>A0A7W7V7F2_9GAMM</name>
<feature type="transmembrane region" description="Helical" evidence="1">
    <location>
        <begin position="94"/>
        <end position="117"/>
    </location>
</feature>
<feature type="transmembrane region" description="Helical" evidence="1">
    <location>
        <begin position="60"/>
        <end position="82"/>
    </location>
</feature>
<keyword evidence="1" id="KW-0812">Transmembrane</keyword>
<dbReference type="AlphaFoldDB" id="A0A7W7V7F2"/>